<proteinExistence type="inferred from homology"/>
<keyword evidence="2" id="KW-0560">Oxidoreductase</keyword>
<dbReference type="InterPro" id="IPR029039">
    <property type="entry name" value="Flavoprotein-like_sf"/>
</dbReference>
<comment type="caution">
    <text evidence="4">The sequence shown here is derived from an EMBL/GenBank/DDBJ whole genome shotgun (WGS) entry which is preliminary data.</text>
</comment>
<evidence type="ECO:0000313" key="5">
    <source>
        <dbReference type="Proteomes" id="UP000248745"/>
    </source>
</evidence>
<gene>
    <name evidence="4" type="ORF">DN068_07725</name>
</gene>
<feature type="domain" description="Flavodoxin-like fold" evidence="3">
    <location>
        <begin position="4"/>
        <end position="167"/>
    </location>
</feature>
<comment type="similarity">
    <text evidence="1">Belongs to the NAD(P)H dehydrogenase (quinone) family.</text>
</comment>
<reference evidence="4 5" key="1">
    <citation type="submission" date="2018-06" db="EMBL/GenBank/DDBJ databases">
        <title>Mucibacter soli gen. nov., sp. nov., a new member of the family Chitinophagaceae producing mucin.</title>
        <authorList>
            <person name="Kim M.-K."/>
            <person name="Park S."/>
            <person name="Kim T.-S."/>
            <person name="Joung Y."/>
            <person name="Han J.-H."/>
            <person name="Kim S.B."/>
        </authorList>
    </citation>
    <scope>NUCLEOTIDE SEQUENCE [LARGE SCALE GENOMIC DNA]</scope>
    <source>
        <strain evidence="4 5">R1-15</strain>
    </source>
</reference>
<sequence>MASICIIKAYTPEENFGLQLADAYKKGAVEGGHKVHEVNIYDLNFDPFAYTYAPTNTVLLEPEMQEVIHDILHADHLVIFVPVYKRYVPSILQSFFQQIFRTDNYGKPLPAIWGDTPFLHLKTARILSTLDTDSWLEFQKDRNARFHPLKKSVLEFMGFQKVRTTTIPPAYDDGDVAYVKKWIGKVEALGNHSF</sequence>
<dbReference type="EMBL" id="QKTW01000011">
    <property type="protein sequence ID" value="PZF73602.1"/>
    <property type="molecule type" value="Genomic_DNA"/>
</dbReference>
<dbReference type="GO" id="GO:0005829">
    <property type="term" value="C:cytosol"/>
    <property type="evidence" value="ECO:0007669"/>
    <property type="project" value="TreeGrafter"/>
</dbReference>
<evidence type="ECO:0000256" key="1">
    <source>
        <dbReference type="ARBA" id="ARBA00006252"/>
    </source>
</evidence>
<dbReference type="SUPFAM" id="SSF52218">
    <property type="entry name" value="Flavoproteins"/>
    <property type="match status" value="1"/>
</dbReference>
<dbReference type="InterPro" id="IPR003680">
    <property type="entry name" value="Flavodoxin_fold"/>
</dbReference>
<dbReference type="Gene3D" id="3.40.50.360">
    <property type="match status" value="1"/>
</dbReference>
<evidence type="ECO:0000259" key="3">
    <source>
        <dbReference type="Pfam" id="PF02525"/>
    </source>
</evidence>
<evidence type="ECO:0000256" key="2">
    <source>
        <dbReference type="ARBA" id="ARBA00023002"/>
    </source>
</evidence>
<keyword evidence="5" id="KW-1185">Reference proteome</keyword>
<name>A0A2W2AJB0_9BACT</name>
<dbReference type="PANTHER" id="PTHR10204">
    <property type="entry name" value="NAD P H OXIDOREDUCTASE-RELATED"/>
    <property type="match status" value="1"/>
</dbReference>
<dbReference type="GO" id="GO:0003955">
    <property type="term" value="F:NAD(P)H dehydrogenase (quinone) activity"/>
    <property type="evidence" value="ECO:0007669"/>
    <property type="project" value="TreeGrafter"/>
</dbReference>
<dbReference type="Proteomes" id="UP000248745">
    <property type="component" value="Unassembled WGS sequence"/>
</dbReference>
<dbReference type="InterPro" id="IPR051545">
    <property type="entry name" value="NAD(P)H_dehydrogenase_qn"/>
</dbReference>
<accession>A0A2W2AJB0</accession>
<organism evidence="4 5">
    <name type="scientific">Taibaiella soli</name>
    <dbReference type="NCBI Taxonomy" id="1649169"/>
    <lineage>
        <taxon>Bacteria</taxon>
        <taxon>Pseudomonadati</taxon>
        <taxon>Bacteroidota</taxon>
        <taxon>Chitinophagia</taxon>
        <taxon>Chitinophagales</taxon>
        <taxon>Chitinophagaceae</taxon>
        <taxon>Taibaiella</taxon>
    </lineage>
</organism>
<dbReference type="Pfam" id="PF02525">
    <property type="entry name" value="Flavodoxin_2"/>
    <property type="match status" value="1"/>
</dbReference>
<protein>
    <recommendedName>
        <fullName evidence="3">Flavodoxin-like fold domain-containing protein</fullName>
    </recommendedName>
</protein>
<dbReference type="OrthoDB" id="652200at2"/>
<dbReference type="RefSeq" id="WP_110998328.1">
    <property type="nucleotide sequence ID" value="NZ_QKTW01000011.1"/>
</dbReference>
<dbReference type="PANTHER" id="PTHR10204:SF34">
    <property type="entry name" value="NAD(P)H DEHYDROGENASE [QUINONE] 1 ISOFORM 1"/>
    <property type="match status" value="1"/>
</dbReference>
<dbReference type="AlphaFoldDB" id="A0A2W2AJB0"/>
<evidence type="ECO:0000313" key="4">
    <source>
        <dbReference type="EMBL" id="PZF73602.1"/>
    </source>
</evidence>